<keyword evidence="7" id="KW-1185">Reference proteome</keyword>
<evidence type="ECO:0000313" key="7">
    <source>
        <dbReference type="Proteomes" id="UP000683000"/>
    </source>
</evidence>
<protein>
    <recommendedName>
        <fullName evidence="5">MYND-type domain-containing protein</fullName>
    </recommendedName>
</protein>
<sequence>MHATSSAARDGEAVIRKRCQCECTGSLWGGTHLFPFQTGDVALVGTLMEHGADLDIMEADGDSPRKACVFFGAEITAAVQRWERKRKGEVAHWEDKQCDNCKIKQSGLKRCSRCQVVRYCSTECQQWMDVAHVGRIVGAHWKMHKQSCKPFCAETTITLKPTYDGALTWGTISRADFTRQVLGLMPATPLRPGLTKNATENKRMVIKIQIPIEFRNSLPIDPSVPLSLFIYNKKRDFVCTVLRASDPDAYDTVVQVVQSRGVGRAKAYFAAELKNPDELVVKISEVLAEQPF</sequence>
<name>A0A8I2YJL7_9AGAM</name>
<organism evidence="6 7">
    <name type="scientific">Boletus reticuloceps</name>
    <dbReference type="NCBI Taxonomy" id="495285"/>
    <lineage>
        <taxon>Eukaryota</taxon>
        <taxon>Fungi</taxon>
        <taxon>Dikarya</taxon>
        <taxon>Basidiomycota</taxon>
        <taxon>Agaricomycotina</taxon>
        <taxon>Agaricomycetes</taxon>
        <taxon>Agaricomycetidae</taxon>
        <taxon>Boletales</taxon>
        <taxon>Boletineae</taxon>
        <taxon>Boletaceae</taxon>
        <taxon>Boletoideae</taxon>
        <taxon>Boletus</taxon>
    </lineage>
</organism>
<keyword evidence="3" id="KW-0862">Zinc</keyword>
<dbReference type="Gene3D" id="6.10.140.2220">
    <property type="match status" value="1"/>
</dbReference>
<keyword evidence="1" id="KW-0479">Metal-binding</keyword>
<dbReference type="GO" id="GO:0008270">
    <property type="term" value="F:zinc ion binding"/>
    <property type="evidence" value="ECO:0007669"/>
    <property type="project" value="UniProtKB-KW"/>
</dbReference>
<feature type="domain" description="MYND-type" evidence="5">
    <location>
        <begin position="98"/>
        <end position="148"/>
    </location>
</feature>
<comment type="caution">
    <text evidence="6">The sequence shown here is derived from an EMBL/GenBank/DDBJ whole genome shotgun (WGS) entry which is preliminary data.</text>
</comment>
<keyword evidence="2 4" id="KW-0863">Zinc-finger</keyword>
<evidence type="ECO:0000313" key="6">
    <source>
        <dbReference type="EMBL" id="KAG6372493.1"/>
    </source>
</evidence>
<dbReference type="OrthoDB" id="194358at2759"/>
<gene>
    <name evidence="6" type="ORF">JVT61DRAFT_7597</name>
</gene>
<evidence type="ECO:0000256" key="2">
    <source>
        <dbReference type="ARBA" id="ARBA00022771"/>
    </source>
</evidence>
<evidence type="ECO:0000256" key="1">
    <source>
        <dbReference type="ARBA" id="ARBA00022723"/>
    </source>
</evidence>
<evidence type="ECO:0000256" key="3">
    <source>
        <dbReference type="ARBA" id="ARBA00022833"/>
    </source>
</evidence>
<dbReference type="EMBL" id="JAGFBS010000027">
    <property type="protein sequence ID" value="KAG6372493.1"/>
    <property type="molecule type" value="Genomic_DNA"/>
</dbReference>
<dbReference type="InterPro" id="IPR002893">
    <property type="entry name" value="Znf_MYND"/>
</dbReference>
<dbReference type="SUPFAM" id="SSF144232">
    <property type="entry name" value="HIT/MYND zinc finger-like"/>
    <property type="match status" value="1"/>
</dbReference>
<evidence type="ECO:0000259" key="5">
    <source>
        <dbReference type="PROSITE" id="PS50865"/>
    </source>
</evidence>
<accession>A0A8I2YJL7</accession>
<reference evidence="6" key="1">
    <citation type="submission" date="2021-03" db="EMBL/GenBank/DDBJ databases">
        <title>Evolutionary innovations through gain and loss of genes in the ectomycorrhizal Boletales.</title>
        <authorList>
            <person name="Wu G."/>
            <person name="Miyauchi S."/>
            <person name="Morin E."/>
            <person name="Yang Z.-L."/>
            <person name="Xu J."/>
            <person name="Martin F.M."/>
        </authorList>
    </citation>
    <scope>NUCLEOTIDE SEQUENCE</scope>
    <source>
        <strain evidence="6">BR01</strain>
    </source>
</reference>
<proteinExistence type="predicted"/>
<dbReference type="AlphaFoldDB" id="A0A8I2YJL7"/>
<dbReference type="Pfam" id="PF01753">
    <property type="entry name" value="zf-MYND"/>
    <property type="match status" value="1"/>
</dbReference>
<evidence type="ECO:0000256" key="4">
    <source>
        <dbReference type="PROSITE-ProRule" id="PRU00134"/>
    </source>
</evidence>
<dbReference type="PROSITE" id="PS50865">
    <property type="entry name" value="ZF_MYND_2"/>
    <property type="match status" value="1"/>
</dbReference>
<dbReference type="Proteomes" id="UP000683000">
    <property type="component" value="Unassembled WGS sequence"/>
</dbReference>